<dbReference type="SUPFAM" id="SSF53098">
    <property type="entry name" value="Ribonuclease H-like"/>
    <property type="match status" value="1"/>
</dbReference>
<evidence type="ECO:0000259" key="1">
    <source>
        <dbReference type="Pfam" id="PF13456"/>
    </source>
</evidence>
<dbReference type="InterPro" id="IPR002156">
    <property type="entry name" value="RNaseH_domain"/>
</dbReference>
<dbReference type="PANTHER" id="PTHR47074:SF61">
    <property type="entry name" value="RNASE H TYPE-1 DOMAIN-CONTAINING PROTEIN"/>
    <property type="match status" value="1"/>
</dbReference>
<feature type="domain" description="RNase H type-1" evidence="1">
    <location>
        <begin position="2"/>
        <end position="122"/>
    </location>
</feature>
<dbReference type="InterPro" id="IPR012337">
    <property type="entry name" value="RNaseH-like_sf"/>
</dbReference>
<evidence type="ECO:0000313" key="3">
    <source>
        <dbReference type="Proteomes" id="UP001358586"/>
    </source>
</evidence>
<dbReference type="InterPro" id="IPR044730">
    <property type="entry name" value="RNase_H-like_dom_plant"/>
</dbReference>
<dbReference type="CDD" id="cd06222">
    <property type="entry name" value="RNase_H_like"/>
    <property type="match status" value="1"/>
</dbReference>
<accession>A0ABR0NPJ6</accession>
<gene>
    <name evidence="2" type="ORF">PVK06_030514</name>
</gene>
<dbReference type="Gene3D" id="3.30.420.10">
    <property type="entry name" value="Ribonuclease H-like superfamily/Ribonuclease H"/>
    <property type="match status" value="1"/>
</dbReference>
<comment type="caution">
    <text evidence="2">The sequence shown here is derived from an EMBL/GenBank/DDBJ whole genome shotgun (WGS) entry which is preliminary data.</text>
</comment>
<sequence>MNFDASFKMDTKFAGTGVIARYGNGRIMGACEILNKGVSFPFAAEALTCVQALSFARDMGFQNVILEGDSRTVINKIQHEGLDRSTISPYVSDEKALTNQVLEVKPKHTHRQCNKIAHLLAGDALHRDQDWCWVEEVPRVAADRRTVEPPD</sequence>
<dbReference type="InterPro" id="IPR036397">
    <property type="entry name" value="RNaseH_sf"/>
</dbReference>
<keyword evidence="3" id="KW-1185">Reference proteome</keyword>
<evidence type="ECO:0000313" key="2">
    <source>
        <dbReference type="EMBL" id="KAK5802886.1"/>
    </source>
</evidence>
<proteinExistence type="predicted"/>
<dbReference type="Pfam" id="PF13456">
    <property type="entry name" value="RVT_3"/>
    <property type="match status" value="1"/>
</dbReference>
<organism evidence="2 3">
    <name type="scientific">Gossypium arboreum</name>
    <name type="common">Tree cotton</name>
    <name type="synonym">Gossypium nanking</name>
    <dbReference type="NCBI Taxonomy" id="29729"/>
    <lineage>
        <taxon>Eukaryota</taxon>
        <taxon>Viridiplantae</taxon>
        <taxon>Streptophyta</taxon>
        <taxon>Embryophyta</taxon>
        <taxon>Tracheophyta</taxon>
        <taxon>Spermatophyta</taxon>
        <taxon>Magnoliopsida</taxon>
        <taxon>eudicotyledons</taxon>
        <taxon>Gunneridae</taxon>
        <taxon>Pentapetalae</taxon>
        <taxon>rosids</taxon>
        <taxon>malvids</taxon>
        <taxon>Malvales</taxon>
        <taxon>Malvaceae</taxon>
        <taxon>Malvoideae</taxon>
        <taxon>Gossypium</taxon>
    </lineage>
</organism>
<reference evidence="2 3" key="1">
    <citation type="submission" date="2023-03" db="EMBL/GenBank/DDBJ databases">
        <title>WGS of Gossypium arboreum.</title>
        <authorList>
            <person name="Yu D."/>
        </authorList>
    </citation>
    <scope>NUCLEOTIDE SEQUENCE [LARGE SCALE GENOMIC DNA]</scope>
    <source>
        <tissue evidence="2">Leaf</tissue>
    </source>
</reference>
<name>A0ABR0NPJ6_GOSAR</name>
<dbReference type="PANTHER" id="PTHR47074">
    <property type="entry name" value="BNAC02G40300D PROTEIN"/>
    <property type="match status" value="1"/>
</dbReference>
<dbReference type="EMBL" id="JARKNE010000009">
    <property type="protein sequence ID" value="KAK5802886.1"/>
    <property type="molecule type" value="Genomic_DNA"/>
</dbReference>
<dbReference type="InterPro" id="IPR052929">
    <property type="entry name" value="RNase_H-like_EbsB-rel"/>
</dbReference>
<dbReference type="Proteomes" id="UP001358586">
    <property type="component" value="Chromosome 9"/>
</dbReference>
<protein>
    <recommendedName>
        <fullName evidence="1">RNase H type-1 domain-containing protein</fullName>
    </recommendedName>
</protein>